<organism evidence="2 3">
    <name type="scientific">Streptomyces cirratus</name>
    <dbReference type="NCBI Taxonomy" id="68187"/>
    <lineage>
        <taxon>Bacteria</taxon>
        <taxon>Bacillati</taxon>
        <taxon>Actinomycetota</taxon>
        <taxon>Actinomycetes</taxon>
        <taxon>Kitasatosporales</taxon>
        <taxon>Streptomycetaceae</taxon>
        <taxon>Streptomyces</taxon>
    </lineage>
</organism>
<dbReference type="EMBL" id="BMVP01000020">
    <property type="protein sequence ID" value="GHB81921.1"/>
    <property type="molecule type" value="Genomic_DNA"/>
</dbReference>
<sequence>MPFGAGTGRVEAVGGSPPQRLHSRRRTGRAHGLFPALAAGRNVEQGQKSLSAVITAGRQGDSPQFEPVPEAIRVPRLGLGRPRKRPNRVRADKAYNSPAMTGPTCADSGSSPPSRCLRTGSATVRARIARRTHAEVAPALASMQHL</sequence>
<evidence type="ECO:0008006" key="4">
    <source>
        <dbReference type="Google" id="ProtNLM"/>
    </source>
</evidence>
<name>A0ABQ3F462_9ACTN</name>
<dbReference type="Proteomes" id="UP000642673">
    <property type="component" value="Unassembled WGS sequence"/>
</dbReference>
<proteinExistence type="predicted"/>
<protein>
    <recommendedName>
        <fullName evidence="4">Transposase</fullName>
    </recommendedName>
</protein>
<evidence type="ECO:0000313" key="2">
    <source>
        <dbReference type="EMBL" id="GHB81921.1"/>
    </source>
</evidence>
<feature type="region of interest" description="Disordered" evidence="1">
    <location>
        <begin position="78"/>
        <end position="117"/>
    </location>
</feature>
<feature type="region of interest" description="Disordered" evidence="1">
    <location>
        <begin position="1"/>
        <end position="28"/>
    </location>
</feature>
<accession>A0ABQ3F462</accession>
<comment type="caution">
    <text evidence="2">The sequence shown here is derived from an EMBL/GenBank/DDBJ whole genome shotgun (WGS) entry which is preliminary data.</text>
</comment>
<reference evidence="3" key="1">
    <citation type="journal article" date="2019" name="Int. J. Syst. Evol. Microbiol.">
        <title>The Global Catalogue of Microorganisms (GCM) 10K type strain sequencing project: providing services to taxonomists for standard genome sequencing and annotation.</title>
        <authorList>
            <consortium name="The Broad Institute Genomics Platform"/>
            <consortium name="The Broad Institute Genome Sequencing Center for Infectious Disease"/>
            <person name="Wu L."/>
            <person name="Ma J."/>
        </authorList>
    </citation>
    <scope>NUCLEOTIDE SEQUENCE [LARGE SCALE GENOMIC DNA]</scope>
    <source>
        <strain evidence="3">JCM 4738</strain>
    </source>
</reference>
<keyword evidence="3" id="KW-1185">Reference proteome</keyword>
<evidence type="ECO:0000313" key="3">
    <source>
        <dbReference type="Proteomes" id="UP000642673"/>
    </source>
</evidence>
<gene>
    <name evidence="2" type="ORF">GCM10010347_61020</name>
</gene>
<evidence type="ECO:0000256" key="1">
    <source>
        <dbReference type="SAM" id="MobiDB-lite"/>
    </source>
</evidence>